<evidence type="ECO:0000313" key="1">
    <source>
        <dbReference type="EMBL" id="KDN21534.1"/>
    </source>
</evidence>
<dbReference type="STRING" id="287986.DV20_13705"/>
<organism evidence="1 2">
    <name type="scientific">Amycolatopsis rifamycinica</name>
    <dbReference type="NCBI Taxonomy" id="287986"/>
    <lineage>
        <taxon>Bacteria</taxon>
        <taxon>Bacillati</taxon>
        <taxon>Actinomycetota</taxon>
        <taxon>Actinomycetes</taxon>
        <taxon>Pseudonocardiales</taxon>
        <taxon>Pseudonocardiaceae</taxon>
        <taxon>Amycolatopsis</taxon>
    </lineage>
</organism>
<dbReference type="eggNOG" id="COG0045">
    <property type="taxonomic scope" value="Bacteria"/>
</dbReference>
<accession>A0A066UBM9</accession>
<dbReference type="AlphaFoldDB" id="A0A066UBM9"/>
<name>A0A066UBM9_9PSEU</name>
<keyword evidence="2" id="KW-1185">Reference proteome</keyword>
<evidence type="ECO:0000313" key="2">
    <source>
        <dbReference type="Proteomes" id="UP000027345"/>
    </source>
</evidence>
<dbReference type="Pfam" id="PF13549">
    <property type="entry name" value="ATP-grasp_5"/>
    <property type="match status" value="1"/>
</dbReference>
<dbReference type="Gene3D" id="3.30.470.20">
    <property type="entry name" value="ATP-grasp fold, B domain"/>
    <property type="match status" value="1"/>
</dbReference>
<comment type="caution">
    <text evidence="1">The sequence shown here is derived from an EMBL/GenBank/DDBJ whole genome shotgun (WGS) entry which is preliminary data.</text>
</comment>
<gene>
    <name evidence="1" type="ORF">DV20_13705</name>
</gene>
<reference evidence="1 2" key="1">
    <citation type="submission" date="2014-05" db="EMBL/GenBank/DDBJ databases">
        <title>Draft genome sequence of Amycolatopsis rifamycinica DSM 46095.</title>
        <authorList>
            <person name="Lal R."/>
            <person name="Saxena A."/>
            <person name="Kumari R."/>
            <person name="Mukherjee U."/>
            <person name="Singh P."/>
            <person name="Sangwan N."/>
            <person name="Mahato N.K."/>
        </authorList>
    </citation>
    <scope>NUCLEOTIDE SEQUENCE [LARGE SCALE GENOMIC DNA]</scope>
    <source>
        <strain evidence="1 2">DSM 46095</strain>
    </source>
</reference>
<dbReference type="EMBL" id="JMQI01000027">
    <property type="protein sequence ID" value="KDN21534.1"/>
    <property type="molecule type" value="Genomic_DNA"/>
</dbReference>
<proteinExistence type="predicted"/>
<sequence length="65" mass="6526">MRSDPVFGPLVVFGLGGVDTDLIADRAAKLAPLTGADADLLLDGLRASNRSGPGRSTGPPCGNCC</sequence>
<dbReference type="Proteomes" id="UP000027345">
    <property type="component" value="Unassembled WGS sequence"/>
</dbReference>
<protein>
    <submittedName>
        <fullName evidence="1">Uncharacterized protein</fullName>
    </submittedName>
</protein>